<dbReference type="PANTHER" id="PTHR11699">
    <property type="entry name" value="ALDEHYDE DEHYDROGENASE-RELATED"/>
    <property type="match status" value="1"/>
</dbReference>
<protein>
    <submittedName>
        <fullName evidence="6">Betaine-aldehyde dehydrogenase</fullName>
    </submittedName>
</protein>
<gene>
    <name evidence="6" type="ORF">SAMN04487926_10361</name>
</gene>
<dbReference type="FunFam" id="3.40.605.10:FF:000007">
    <property type="entry name" value="NAD/NADP-dependent betaine aldehyde dehydrogenase"/>
    <property type="match status" value="1"/>
</dbReference>
<dbReference type="SUPFAM" id="SSF53720">
    <property type="entry name" value="ALDH-like"/>
    <property type="match status" value="1"/>
</dbReference>
<evidence type="ECO:0000256" key="2">
    <source>
        <dbReference type="ARBA" id="ARBA00023002"/>
    </source>
</evidence>
<keyword evidence="7" id="KW-1185">Reference proteome</keyword>
<comment type="caution">
    <text evidence="6">The sequence shown here is derived from an EMBL/GenBank/DDBJ whole genome shotgun (WGS) entry which is preliminary data.</text>
</comment>
<dbReference type="InterPro" id="IPR029510">
    <property type="entry name" value="Ald_DH_CS_GLU"/>
</dbReference>
<evidence type="ECO:0000313" key="6">
    <source>
        <dbReference type="EMBL" id="SDH24825.1"/>
    </source>
</evidence>
<dbReference type="InterPro" id="IPR016161">
    <property type="entry name" value="Ald_DH/histidinol_DH"/>
</dbReference>
<feature type="active site" evidence="3">
    <location>
        <position position="268"/>
    </location>
</feature>
<dbReference type="RefSeq" id="WP_091776335.1">
    <property type="nucleotide sequence ID" value="NZ_FNDI01000003.1"/>
</dbReference>
<evidence type="ECO:0000259" key="5">
    <source>
        <dbReference type="Pfam" id="PF00171"/>
    </source>
</evidence>
<dbReference type="EMBL" id="FNDI01000003">
    <property type="protein sequence ID" value="SDH24825.1"/>
    <property type="molecule type" value="Genomic_DNA"/>
</dbReference>
<sequence length="503" mass="53750">MSNELPRVQEGEENLSSRIASLIPQSSGLYWGGQWHTPAEVQKLATFNPSSGALLAEVFVGGAAEVDAAVCAARNAAPGWASVPPLERGRRLREAAMRIRANALELALLDSADCGNPISAMMADAEIAATQLEYFAGLVLEMKGETIPTGNGSLNYTVREPLGVVARIFPFNHPFMFAAGKIAAPLAAGNTVVIKPPEQAPLSTIRLMELLADLFPAGVLNCVTGGRETGAALAAHPEVAAIALIGSVPAGKAVLHAAADTLKHTLLELGGKNAMVIFPDADFEQAVAGAVRGMNFTWCGQSCGSTSRLFVHESLHDRFLAALTDRVQTMHKPGVATDRRTTMGALASRAQYDRTLRYIRAGLEEGASLVCGGKHPVDPLLSEGFFIEPTIFADVKPSMLIAREEIFGPVLSVFKWHDEDELFAAVNGVEFGLTGSIWTRDLVCAHRAALRLEAGYVWINDCSIHIPGAPFGGFKQSGIGREESKEELLEFTRIKNVNVSLRS</sequence>
<dbReference type="AlphaFoldDB" id="A0A7Z7B4F6"/>
<dbReference type="Gene3D" id="3.40.605.10">
    <property type="entry name" value="Aldehyde Dehydrogenase, Chain A, domain 1"/>
    <property type="match status" value="1"/>
</dbReference>
<proteinExistence type="inferred from homology"/>
<dbReference type="FunFam" id="3.40.309.10:FF:000012">
    <property type="entry name" value="Betaine aldehyde dehydrogenase"/>
    <property type="match status" value="1"/>
</dbReference>
<dbReference type="InterPro" id="IPR016162">
    <property type="entry name" value="Ald_DH_N"/>
</dbReference>
<dbReference type="Proteomes" id="UP000198900">
    <property type="component" value="Unassembled WGS sequence"/>
</dbReference>
<dbReference type="GO" id="GO:0016620">
    <property type="term" value="F:oxidoreductase activity, acting on the aldehyde or oxo group of donors, NAD or NADP as acceptor"/>
    <property type="evidence" value="ECO:0007669"/>
    <property type="project" value="InterPro"/>
</dbReference>
<accession>A0A7Z7B4F6</accession>
<comment type="similarity">
    <text evidence="1 4">Belongs to the aldehyde dehydrogenase family.</text>
</comment>
<reference evidence="6" key="1">
    <citation type="submission" date="2016-10" db="EMBL/GenBank/DDBJ databases">
        <authorList>
            <person name="Varghese N."/>
            <person name="Submissions S."/>
        </authorList>
    </citation>
    <scope>NUCLEOTIDE SEQUENCE [LARGE SCALE GENOMIC DNA]</scope>
    <source>
        <strain evidence="6">YR281</strain>
    </source>
</reference>
<dbReference type="PROSITE" id="PS00687">
    <property type="entry name" value="ALDEHYDE_DEHYDR_GLU"/>
    <property type="match status" value="1"/>
</dbReference>
<dbReference type="Gene3D" id="3.40.309.10">
    <property type="entry name" value="Aldehyde Dehydrogenase, Chain A, domain 2"/>
    <property type="match status" value="1"/>
</dbReference>
<dbReference type="Pfam" id="PF00171">
    <property type="entry name" value="Aldedh"/>
    <property type="match status" value="1"/>
</dbReference>
<evidence type="ECO:0000313" key="7">
    <source>
        <dbReference type="Proteomes" id="UP000198900"/>
    </source>
</evidence>
<evidence type="ECO:0000256" key="4">
    <source>
        <dbReference type="RuleBase" id="RU003345"/>
    </source>
</evidence>
<evidence type="ECO:0000256" key="1">
    <source>
        <dbReference type="ARBA" id="ARBA00009986"/>
    </source>
</evidence>
<feature type="domain" description="Aldehyde dehydrogenase" evidence="5">
    <location>
        <begin position="36"/>
        <end position="497"/>
    </location>
</feature>
<dbReference type="InterPro" id="IPR015590">
    <property type="entry name" value="Aldehyde_DH_dom"/>
</dbReference>
<name>A0A7Z7B4F6_9BURK</name>
<evidence type="ECO:0000256" key="3">
    <source>
        <dbReference type="PROSITE-ProRule" id="PRU10007"/>
    </source>
</evidence>
<organism evidence="6 7">
    <name type="scientific">Paraburkholderia steynii</name>
    <dbReference type="NCBI Taxonomy" id="1245441"/>
    <lineage>
        <taxon>Bacteria</taxon>
        <taxon>Pseudomonadati</taxon>
        <taxon>Pseudomonadota</taxon>
        <taxon>Betaproteobacteria</taxon>
        <taxon>Burkholderiales</taxon>
        <taxon>Burkholderiaceae</taxon>
        <taxon>Paraburkholderia</taxon>
    </lineage>
</organism>
<dbReference type="InterPro" id="IPR016163">
    <property type="entry name" value="Ald_DH_C"/>
</dbReference>
<keyword evidence="2 4" id="KW-0560">Oxidoreductase</keyword>